<evidence type="ECO:0000256" key="1">
    <source>
        <dbReference type="SAM" id="MobiDB-lite"/>
    </source>
</evidence>
<gene>
    <name evidence="2" type="ORF">K435DRAFT_776490</name>
</gene>
<protein>
    <submittedName>
        <fullName evidence="2">Uncharacterized protein</fullName>
    </submittedName>
</protein>
<dbReference type="AlphaFoldDB" id="A0A4S8MDC1"/>
<reference evidence="2 3" key="1">
    <citation type="journal article" date="2019" name="Nat. Ecol. Evol.">
        <title>Megaphylogeny resolves global patterns of mushroom evolution.</title>
        <authorList>
            <person name="Varga T."/>
            <person name="Krizsan K."/>
            <person name="Foldi C."/>
            <person name="Dima B."/>
            <person name="Sanchez-Garcia M."/>
            <person name="Sanchez-Ramirez S."/>
            <person name="Szollosi G.J."/>
            <person name="Szarkandi J.G."/>
            <person name="Papp V."/>
            <person name="Albert L."/>
            <person name="Andreopoulos W."/>
            <person name="Angelini C."/>
            <person name="Antonin V."/>
            <person name="Barry K.W."/>
            <person name="Bougher N.L."/>
            <person name="Buchanan P."/>
            <person name="Buyck B."/>
            <person name="Bense V."/>
            <person name="Catcheside P."/>
            <person name="Chovatia M."/>
            <person name="Cooper J."/>
            <person name="Damon W."/>
            <person name="Desjardin D."/>
            <person name="Finy P."/>
            <person name="Geml J."/>
            <person name="Haridas S."/>
            <person name="Hughes K."/>
            <person name="Justo A."/>
            <person name="Karasinski D."/>
            <person name="Kautmanova I."/>
            <person name="Kiss B."/>
            <person name="Kocsube S."/>
            <person name="Kotiranta H."/>
            <person name="LaButti K.M."/>
            <person name="Lechner B.E."/>
            <person name="Liimatainen K."/>
            <person name="Lipzen A."/>
            <person name="Lukacs Z."/>
            <person name="Mihaltcheva S."/>
            <person name="Morgado L.N."/>
            <person name="Niskanen T."/>
            <person name="Noordeloos M.E."/>
            <person name="Ohm R.A."/>
            <person name="Ortiz-Santana B."/>
            <person name="Ovrebo C."/>
            <person name="Racz N."/>
            <person name="Riley R."/>
            <person name="Savchenko A."/>
            <person name="Shiryaev A."/>
            <person name="Soop K."/>
            <person name="Spirin V."/>
            <person name="Szebenyi C."/>
            <person name="Tomsovsky M."/>
            <person name="Tulloss R.E."/>
            <person name="Uehling J."/>
            <person name="Grigoriev I.V."/>
            <person name="Vagvolgyi C."/>
            <person name="Papp T."/>
            <person name="Martin F.M."/>
            <person name="Miettinen O."/>
            <person name="Hibbett D.S."/>
            <person name="Nagy L.G."/>
        </authorList>
    </citation>
    <scope>NUCLEOTIDE SEQUENCE [LARGE SCALE GENOMIC DNA]</scope>
    <source>
        <strain evidence="2 3">CBS 962.96</strain>
    </source>
</reference>
<organism evidence="2 3">
    <name type="scientific">Dendrothele bispora (strain CBS 962.96)</name>
    <dbReference type="NCBI Taxonomy" id="1314807"/>
    <lineage>
        <taxon>Eukaryota</taxon>
        <taxon>Fungi</taxon>
        <taxon>Dikarya</taxon>
        <taxon>Basidiomycota</taxon>
        <taxon>Agaricomycotina</taxon>
        <taxon>Agaricomycetes</taxon>
        <taxon>Agaricomycetidae</taxon>
        <taxon>Agaricales</taxon>
        <taxon>Agaricales incertae sedis</taxon>
        <taxon>Dendrothele</taxon>
    </lineage>
</organism>
<sequence>MASTSSSWAPSPGRHKVNVGSSLSRALKARKGSAPPPKRNNLPDRDFYSVRCTTLFLWLGALGLRWSLDAFKPSSIDSTKPGSLDVRRGNDGGSAVTVEHPITQARLLSQNFSFVLTPGVVGGCTCVFWD</sequence>
<dbReference type="OrthoDB" id="125903at2759"/>
<evidence type="ECO:0000313" key="3">
    <source>
        <dbReference type="Proteomes" id="UP000297245"/>
    </source>
</evidence>
<evidence type="ECO:0000313" key="2">
    <source>
        <dbReference type="EMBL" id="THV00565.1"/>
    </source>
</evidence>
<proteinExistence type="predicted"/>
<name>A0A4S8MDC1_DENBC</name>
<dbReference type="EMBL" id="ML179102">
    <property type="protein sequence ID" value="THV00565.1"/>
    <property type="molecule type" value="Genomic_DNA"/>
</dbReference>
<dbReference type="Proteomes" id="UP000297245">
    <property type="component" value="Unassembled WGS sequence"/>
</dbReference>
<keyword evidence="3" id="KW-1185">Reference proteome</keyword>
<feature type="region of interest" description="Disordered" evidence="1">
    <location>
        <begin position="1"/>
        <end position="45"/>
    </location>
</feature>
<accession>A0A4S8MDC1</accession>